<name>A0A0M3APP2_9SPHN</name>
<dbReference type="EMBL" id="LBIC01000008">
    <property type="protein sequence ID" value="KKW90891.1"/>
    <property type="molecule type" value="Genomic_DNA"/>
</dbReference>
<evidence type="ECO:0000256" key="5">
    <source>
        <dbReference type="ARBA" id="ARBA00034531"/>
    </source>
</evidence>
<dbReference type="AlphaFoldDB" id="A0A0M3APP2"/>
<dbReference type="SUPFAM" id="SSF140931">
    <property type="entry name" value="Fic-like"/>
    <property type="match status" value="1"/>
</dbReference>
<keyword evidence="4" id="KW-0067">ATP-binding</keyword>
<feature type="region of interest" description="Disordered" evidence="8">
    <location>
        <begin position="192"/>
        <end position="217"/>
    </location>
</feature>
<proteinExistence type="predicted"/>
<dbReference type="GO" id="GO:0051302">
    <property type="term" value="P:regulation of cell division"/>
    <property type="evidence" value="ECO:0007669"/>
    <property type="project" value="TreeGrafter"/>
</dbReference>
<dbReference type="PATRIC" id="fig|56193.3.peg.3754"/>
<evidence type="ECO:0000256" key="3">
    <source>
        <dbReference type="ARBA" id="ARBA00022741"/>
    </source>
</evidence>
<keyword evidence="1" id="KW-0808">Transferase</keyword>
<evidence type="ECO:0000256" key="8">
    <source>
        <dbReference type="SAM" id="MobiDB-lite"/>
    </source>
</evidence>
<reference evidence="10 11" key="1">
    <citation type="submission" date="2015-04" db="EMBL/GenBank/DDBJ databases">
        <title>Genome sequence of aromatic hydrocarbons-degrading Sphingobium chungbukense DJ77.</title>
        <authorList>
            <person name="Kim Y.-C."/>
            <person name="Chae J.-C."/>
        </authorList>
    </citation>
    <scope>NUCLEOTIDE SEQUENCE [LARGE SCALE GENOMIC DNA]</scope>
    <source>
        <strain evidence="10 11">DJ77</strain>
    </source>
</reference>
<evidence type="ECO:0000256" key="2">
    <source>
        <dbReference type="ARBA" id="ARBA00022695"/>
    </source>
</evidence>
<dbReference type="Pfam" id="PF02661">
    <property type="entry name" value="Fic"/>
    <property type="match status" value="1"/>
</dbReference>
<dbReference type="PROSITE" id="PS51459">
    <property type="entry name" value="FIDO"/>
    <property type="match status" value="1"/>
</dbReference>
<dbReference type="PANTHER" id="PTHR39560">
    <property type="entry name" value="PROTEIN ADENYLYLTRANSFERASE FIC-RELATED"/>
    <property type="match status" value="1"/>
</dbReference>
<gene>
    <name evidence="10" type="ORF">YP76_17925</name>
</gene>
<feature type="region of interest" description="Disordered" evidence="8">
    <location>
        <begin position="403"/>
        <end position="432"/>
    </location>
</feature>
<dbReference type="InterPro" id="IPR003812">
    <property type="entry name" value="Fido"/>
</dbReference>
<evidence type="ECO:0000313" key="10">
    <source>
        <dbReference type="EMBL" id="KKW90891.1"/>
    </source>
</evidence>
<dbReference type="Proteomes" id="UP000033874">
    <property type="component" value="Unassembled WGS sequence"/>
</dbReference>
<evidence type="ECO:0000256" key="1">
    <source>
        <dbReference type="ARBA" id="ARBA00022679"/>
    </source>
</evidence>
<comment type="catalytic activity">
    <reaction evidence="6">
        <text>L-threonyl-[protein] + ATP = 3-O-(5'-adenylyl)-L-threonyl-[protein] + diphosphate</text>
        <dbReference type="Rhea" id="RHEA:54292"/>
        <dbReference type="Rhea" id="RHEA-COMP:11060"/>
        <dbReference type="Rhea" id="RHEA-COMP:13847"/>
        <dbReference type="ChEBI" id="CHEBI:30013"/>
        <dbReference type="ChEBI" id="CHEBI:30616"/>
        <dbReference type="ChEBI" id="CHEBI:33019"/>
        <dbReference type="ChEBI" id="CHEBI:138113"/>
        <dbReference type="EC" id="2.7.7.108"/>
    </reaction>
</comment>
<evidence type="ECO:0000256" key="4">
    <source>
        <dbReference type="ARBA" id="ARBA00022840"/>
    </source>
</evidence>
<organism evidence="10 11">
    <name type="scientific">Sphingobium chungbukense</name>
    <dbReference type="NCBI Taxonomy" id="56193"/>
    <lineage>
        <taxon>Bacteria</taxon>
        <taxon>Pseudomonadati</taxon>
        <taxon>Pseudomonadota</taxon>
        <taxon>Alphaproteobacteria</taxon>
        <taxon>Sphingomonadales</taxon>
        <taxon>Sphingomonadaceae</taxon>
        <taxon>Sphingobium</taxon>
    </lineage>
</organism>
<comment type="caution">
    <text evidence="10">The sequence shown here is derived from an EMBL/GenBank/DDBJ whole genome shotgun (WGS) entry which is preliminary data.</text>
</comment>
<dbReference type="EC" id="2.7.7.108" evidence="5"/>
<keyword evidence="3" id="KW-0547">Nucleotide-binding</keyword>
<sequence length="432" mass="47631">MGTDQDPYLYPGTATLRNRLGLTDDGSLNQAERMLTHARGREAARMAFPLDADGYRALHKHLFQDLYDWAGEDRTVNIGKGGSLFAHAPYVANALAAVFKDLASQSHLKGLPREEFYDRLGHHLNELNAVHPFREGNGRTMRHHAAQITRDAGHSLRIASIDRQMWMDASRHGFTTGDHRPLSAILAAAAHERDEPVTPRTGPGGMAFLPPRDPPTGQRYRLSLDKARGELERYLHAARTEATDRLQKLVKDSAPASQIAAARMELAYMRHAKGPVYQSHLLIYLGQRDVDAVISDKQTPLQRVREIGAALATRINAQQPAQVQRAVRSLERPVLPPGQSPAHDRLADLFLKNAAEQNRSDPRLAGAQAIVDQVQAVSRQRGDGPRLMEGTIDAARTSIAANIRAGRPFEDGLTLPTQDRSNPPAPDKGRGR</sequence>
<protein>
    <recommendedName>
        <fullName evidence="5">protein adenylyltransferase</fullName>
        <ecNumber evidence="5">2.7.7.108</ecNumber>
    </recommendedName>
</protein>
<evidence type="ECO:0000259" key="9">
    <source>
        <dbReference type="PROSITE" id="PS51459"/>
    </source>
</evidence>
<evidence type="ECO:0000256" key="7">
    <source>
        <dbReference type="ARBA" id="ARBA00048696"/>
    </source>
</evidence>
<dbReference type="InterPro" id="IPR036597">
    <property type="entry name" value="Fido-like_dom_sf"/>
</dbReference>
<accession>A0A0M3APP2</accession>
<dbReference type="GO" id="GO:0070733">
    <property type="term" value="F:AMPylase activity"/>
    <property type="evidence" value="ECO:0007669"/>
    <property type="project" value="UniProtKB-EC"/>
</dbReference>
<evidence type="ECO:0000313" key="11">
    <source>
        <dbReference type="Proteomes" id="UP000033874"/>
    </source>
</evidence>
<keyword evidence="2" id="KW-0548">Nucleotidyltransferase</keyword>
<dbReference type="GO" id="GO:0005524">
    <property type="term" value="F:ATP binding"/>
    <property type="evidence" value="ECO:0007669"/>
    <property type="project" value="UniProtKB-KW"/>
</dbReference>
<comment type="catalytic activity">
    <reaction evidence="7">
        <text>L-tyrosyl-[protein] + ATP = O-(5'-adenylyl)-L-tyrosyl-[protein] + diphosphate</text>
        <dbReference type="Rhea" id="RHEA:54288"/>
        <dbReference type="Rhea" id="RHEA-COMP:10136"/>
        <dbReference type="Rhea" id="RHEA-COMP:13846"/>
        <dbReference type="ChEBI" id="CHEBI:30616"/>
        <dbReference type="ChEBI" id="CHEBI:33019"/>
        <dbReference type="ChEBI" id="CHEBI:46858"/>
        <dbReference type="ChEBI" id="CHEBI:83624"/>
        <dbReference type="EC" id="2.7.7.108"/>
    </reaction>
</comment>
<dbReference type="Gene3D" id="1.10.3290.10">
    <property type="entry name" value="Fido-like domain"/>
    <property type="match status" value="1"/>
</dbReference>
<evidence type="ECO:0000256" key="6">
    <source>
        <dbReference type="ARBA" id="ARBA00047939"/>
    </source>
</evidence>
<feature type="domain" description="Fido" evidence="9">
    <location>
        <begin position="50"/>
        <end position="188"/>
    </location>
</feature>
<keyword evidence="11" id="KW-1185">Reference proteome</keyword>
<dbReference type="PANTHER" id="PTHR39560:SF1">
    <property type="entry name" value="PROTEIN ADENYLYLTRANSFERASE FIC-RELATED"/>
    <property type="match status" value="1"/>
</dbReference>
<dbReference type="STRING" id="56193.YP76_17925"/>